<dbReference type="EMBL" id="AUZM01000029">
    <property type="protein sequence ID" value="ERT06869.1"/>
    <property type="molecule type" value="Genomic_DNA"/>
</dbReference>
<dbReference type="OrthoDB" id="463200at2"/>
<dbReference type="Proteomes" id="UP000017127">
    <property type="component" value="Unassembled WGS sequence"/>
</dbReference>
<evidence type="ECO:0000313" key="2">
    <source>
        <dbReference type="Proteomes" id="UP000017127"/>
    </source>
</evidence>
<dbReference type="AlphaFoldDB" id="U7QFZ3"/>
<accession>U7QFZ3</accession>
<proteinExistence type="predicted"/>
<comment type="caution">
    <text evidence="1">The sequence shown here is derived from an EMBL/GenBank/DDBJ whole genome shotgun (WGS) entry which is preliminary data.</text>
</comment>
<protein>
    <submittedName>
        <fullName evidence="1">Uncharacterized protein</fullName>
    </submittedName>
</protein>
<gene>
    <name evidence="1" type="ORF">M595_3149</name>
</gene>
<keyword evidence="2" id="KW-1185">Reference proteome</keyword>
<dbReference type="RefSeq" id="WP_023066906.1">
    <property type="nucleotide sequence ID" value="NZ_AUZM01000029.1"/>
</dbReference>
<sequence length="189" mass="21742">MPNILETLQDESRFDKINKSINKVNQGVENLSDIAENLADQTVDAVESGMRLGYAYAQVEAVEKQSDSSDQYIDVEVESLLPNTFEVLDQEYLKNADSWTKDALKDRFGTCQKAYRYLQENYNFKFKPSWDKVLEAFNTGGKKESITLEQEVETLKQTVSLQQQQINKLESQLNEVLKFLNSTNFSKMK</sequence>
<reference evidence="1 2" key="1">
    <citation type="journal article" date="2013" name="Front. Microbiol.">
        <title>Comparative genomic analyses of the cyanobacterium, Lyngbya aestuarii BL J, a powerful hydrogen producer.</title>
        <authorList>
            <person name="Kothari A."/>
            <person name="Vaughn M."/>
            <person name="Garcia-Pichel F."/>
        </authorList>
    </citation>
    <scope>NUCLEOTIDE SEQUENCE [LARGE SCALE GENOMIC DNA]</scope>
    <source>
        <strain evidence="1 2">BL J</strain>
    </source>
</reference>
<name>U7QFZ3_9CYAN</name>
<evidence type="ECO:0000313" key="1">
    <source>
        <dbReference type="EMBL" id="ERT06869.1"/>
    </source>
</evidence>
<organism evidence="1 2">
    <name type="scientific">Lyngbya aestuarii BL J</name>
    <dbReference type="NCBI Taxonomy" id="1348334"/>
    <lineage>
        <taxon>Bacteria</taxon>
        <taxon>Bacillati</taxon>
        <taxon>Cyanobacteriota</taxon>
        <taxon>Cyanophyceae</taxon>
        <taxon>Oscillatoriophycideae</taxon>
        <taxon>Oscillatoriales</taxon>
        <taxon>Microcoleaceae</taxon>
        <taxon>Lyngbya</taxon>
    </lineage>
</organism>